<comment type="similarity">
    <text evidence="1">Belongs to the NAD(P)-dependent epimerase/dehydratase family.</text>
</comment>
<dbReference type="CDD" id="cd08946">
    <property type="entry name" value="SDR_e"/>
    <property type="match status" value="1"/>
</dbReference>
<dbReference type="EMBL" id="UINC01145919">
    <property type="protein sequence ID" value="SVD36336.1"/>
    <property type="molecule type" value="Genomic_DNA"/>
</dbReference>
<dbReference type="PANTHER" id="PTHR43000">
    <property type="entry name" value="DTDP-D-GLUCOSE 4,6-DEHYDRATASE-RELATED"/>
    <property type="match status" value="1"/>
</dbReference>
<feature type="domain" description="NAD-dependent epimerase/dehydratase" evidence="2">
    <location>
        <begin position="6"/>
        <end position="145"/>
    </location>
</feature>
<evidence type="ECO:0000313" key="3">
    <source>
        <dbReference type="EMBL" id="SVD36336.1"/>
    </source>
</evidence>
<dbReference type="Pfam" id="PF01370">
    <property type="entry name" value="Epimerase"/>
    <property type="match status" value="1"/>
</dbReference>
<gene>
    <name evidence="3" type="ORF">METZ01_LOCUS389190</name>
</gene>
<feature type="non-terminal residue" evidence="3">
    <location>
        <position position="146"/>
    </location>
</feature>
<dbReference type="SUPFAM" id="SSF51735">
    <property type="entry name" value="NAD(P)-binding Rossmann-fold domains"/>
    <property type="match status" value="1"/>
</dbReference>
<proteinExistence type="inferred from homology"/>
<evidence type="ECO:0000259" key="2">
    <source>
        <dbReference type="Pfam" id="PF01370"/>
    </source>
</evidence>
<protein>
    <recommendedName>
        <fullName evidence="2">NAD-dependent epimerase/dehydratase domain-containing protein</fullName>
    </recommendedName>
</protein>
<reference evidence="3" key="1">
    <citation type="submission" date="2018-05" db="EMBL/GenBank/DDBJ databases">
        <authorList>
            <person name="Lanie J.A."/>
            <person name="Ng W.-L."/>
            <person name="Kazmierczak K.M."/>
            <person name="Andrzejewski T.M."/>
            <person name="Davidsen T.M."/>
            <person name="Wayne K.J."/>
            <person name="Tettelin H."/>
            <person name="Glass J.I."/>
            <person name="Rusch D."/>
            <person name="Podicherti R."/>
            <person name="Tsui H.-C.T."/>
            <person name="Winkler M.E."/>
        </authorList>
    </citation>
    <scope>NUCLEOTIDE SEQUENCE</scope>
</reference>
<evidence type="ECO:0000256" key="1">
    <source>
        <dbReference type="ARBA" id="ARBA00007637"/>
    </source>
</evidence>
<name>A0A382UQ02_9ZZZZ</name>
<dbReference type="AlphaFoldDB" id="A0A382UQ02"/>
<accession>A0A382UQ02</accession>
<dbReference type="InterPro" id="IPR036291">
    <property type="entry name" value="NAD(P)-bd_dom_sf"/>
</dbReference>
<organism evidence="3">
    <name type="scientific">marine metagenome</name>
    <dbReference type="NCBI Taxonomy" id="408172"/>
    <lineage>
        <taxon>unclassified sequences</taxon>
        <taxon>metagenomes</taxon>
        <taxon>ecological metagenomes</taxon>
    </lineage>
</organism>
<dbReference type="InterPro" id="IPR001509">
    <property type="entry name" value="Epimerase_deHydtase"/>
</dbReference>
<dbReference type="Gene3D" id="3.40.50.720">
    <property type="entry name" value="NAD(P)-binding Rossmann-like Domain"/>
    <property type="match status" value="1"/>
</dbReference>
<sequence length="146" mass="16459">MDVIFVASITRSKEDSFSSMQKNIIMIKNFIDASQNLDINSLIFISSVDVYDNKENTQLTEDSFLFPSNPYAISKICSEEMLKSAFKENILTILRLPGAYGPNDQFQSIVGGFINSINKKEVITLTSQGRQLRDYVFVNDIGDIIL</sequence>